<dbReference type="OrthoDB" id="8279740at2"/>
<accession>A0A285PDJ9</accession>
<dbReference type="Proteomes" id="UP000219439">
    <property type="component" value="Unassembled WGS sequence"/>
</dbReference>
<proteinExistence type="predicted"/>
<gene>
    <name evidence="1" type="ORF">SAMN06265368_2914</name>
</gene>
<organism evidence="1 2">
    <name type="scientific">Cohaesibacter gelatinilyticus</name>
    <dbReference type="NCBI Taxonomy" id="372072"/>
    <lineage>
        <taxon>Bacteria</taxon>
        <taxon>Pseudomonadati</taxon>
        <taxon>Pseudomonadota</taxon>
        <taxon>Alphaproteobacteria</taxon>
        <taxon>Hyphomicrobiales</taxon>
        <taxon>Cohaesibacteraceae</taxon>
    </lineage>
</organism>
<dbReference type="RefSeq" id="WP_097154199.1">
    <property type="nucleotide sequence ID" value="NZ_OBEL01000003.1"/>
</dbReference>
<reference evidence="1 2" key="1">
    <citation type="submission" date="2017-09" db="EMBL/GenBank/DDBJ databases">
        <authorList>
            <person name="Ehlers B."/>
            <person name="Leendertz F.H."/>
        </authorList>
    </citation>
    <scope>NUCLEOTIDE SEQUENCE [LARGE SCALE GENOMIC DNA]</scope>
    <source>
        <strain evidence="1 2">DSM 18289</strain>
    </source>
</reference>
<dbReference type="AlphaFoldDB" id="A0A285PDJ9"/>
<keyword evidence="2" id="KW-1185">Reference proteome</keyword>
<name>A0A285PDJ9_9HYPH</name>
<evidence type="ECO:0008006" key="3">
    <source>
        <dbReference type="Google" id="ProtNLM"/>
    </source>
</evidence>
<protein>
    <recommendedName>
        <fullName evidence="3">4Fe-4S ferredoxin-type domain-containing protein</fullName>
    </recommendedName>
</protein>
<sequence length="227" mass="25190">MQPILSPQLQNLDTLLCPLGLMRLGGFHVQVGDEIFDMTVSEPSTLVMVGNVASSNWRAFKSWYEADHSTDPDAMDHWTQLSLAPIARALGADVVFPFSGPPWHPFVSWAIRTGEIFKSPLGMGIHAKYGVFHAHRAALLFREHLNWPAETFSHPCESCASQPCLSICPVKAFDGKSYDYMACRSYLSENPKAECWSGCVARKACPIGPHNLYEPDHAAYHMHAFVG</sequence>
<evidence type="ECO:0000313" key="2">
    <source>
        <dbReference type="Proteomes" id="UP000219439"/>
    </source>
</evidence>
<dbReference type="EMBL" id="OBEL01000003">
    <property type="protein sequence ID" value="SNZ19820.1"/>
    <property type="molecule type" value="Genomic_DNA"/>
</dbReference>
<evidence type="ECO:0000313" key="1">
    <source>
        <dbReference type="EMBL" id="SNZ19820.1"/>
    </source>
</evidence>